<dbReference type="Proteomes" id="UP000542674">
    <property type="component" value="Unassembled WGS sequence"/>
</dbReference>
<proteinExistence type="predicted"/>
<accession>A0A7W7SZV5</accession>
<protein>
    <submittedName>
        <fullName evidence="1">Uncharacterized protein</fullName>
    </submittedName>
</protein>
<evidence type="ECO:0000313" key="1">
    <source>
        <dbReference type="EMBL" id="MBB4964018.1"/>
    </source>
</evidence>
<dbReference type="AlphaFoldDB" id="A0A7W7SZV5"/>
<gene>
    <name evidence="1" type="ORF">F4559_001377</name>
</gene>
<dbReference type="EMBL" id="JACHJS010000001">
    <property type="protein sequence ID" value="MBB4964018.1"/>
    <property type="molecule type" value="Genomic_DNA"/>
</dbReference>
<reference evidence="1 2" key="1">
    <citation type="submission" date="2020-08" db="EMBL/GenBank/DDBJ databases">
        <title>Sequencing the genomes of 1000 actinobacteria strains.</title>
        <authorList>
            <person name="Klenk H.-P."/>
        </authorList>
    </citation>
    <scope>NUCLEOTIDE SEQUENCE [LARGE SCALE GENOMIC DNA]</scope>
    <source>
        <strain evidence="1 2">DSM 45084</strain>
    </source>
</reference>
<keyword evidence="2" id="KW-1185">Reference proteome</keyword>
<dbReference type="RefSeq" id="WP_184666778.1">
    <property type="nucleotide sequence ID" value="NZ_BAABAI010000025.1"/>
</dbReference>
<sequence>MTPDTPADVVAPALVRGLAEELESPADDAPKALEQAWSGLRTARLLGLRLSTVDLMWRRRQGNAEAVEFQLARDLGTSATFARVDLALPMPASVVPLPADEADAALVALIRFSAAARRHMLAAAPLAEHWHDERVLRHDSKVFGSLGEAWLGRRAGFHR</sequence>
<evidence type="ECO:0000313" key="2">
    <source>
        <dbReference type="Proteomes" id="UP000542674"/>
    </source>
</evidence>
<organism evidence="1 2">
    <name type="scientific">Saccharothrix violaceirubra</name>
    <dbReference type="NCBI Taxonomy" id="413306"/>
    <lineage>
        <taxon>Bacteria</taxon>
        <taxon>Bacillati</taxon>
        <taxon>Actinomycetota</taxon>
        <taxon>Actinomycetes</taxon>
        <taxon>Pseudonocardiales</taxon>
        <taxon>Pseudonocardiaceae</taxon>
        <taxon>Saccharothrix</taxon>
    </lineage>
</organism>
<comment type="caution">
    <text evidence="1">The sequence shown here is derived from an EMBL/GenBank/DDBJ whole genome shotgun (WGS) entry which is preliminary data.</text>
</comment>
<name>A0A7W7SZV5_9PSEU</name>